<gene>
    <name evidence="2" type="ORF">AMTR_s00007p00268790</name>
</gene>
<dbReference type="Pfam" id="PF00646">
    <property type="entry name" value="F-box"/>
    <property type="match status" value="1"/>
</dbReference>
<evidence type="ECO:0000313" key="2">
    <source>
        <dbReference type="EMBL" id="ERN05586.1"/>
    </source>
</evidence>
<sequence>MVNFGFVVGFVTRSLNIPDLRDRYMGGLSGRALSLENMDRKISEDGNTTQIDDLPDGILSHIVTFLSIQEAVKTSVLSSRWKQVWTATENLFFCEYELCGKQRGYKQRKRMVGIIDHVLKFHINRVERFLLDFDPRGFESHVDEWVSFLTKSGVQEISINFRREVEGVYLGGHDYELPSRFFDCISLRLLMLKNCIMNVPLDFKGFNSLRTLFLSDVYINGDQLSTLVSKCKVLQGLALLYCRDTESFRMSGPHSQLKNVMICCCLMSLGDIEIDAPSLLHFCFMGCIFGSPVLSVPRLLDATIISCIEKRPPTIQENPFHKVARSLSKLAHVESLTLAGYFVKTLADAEVWNALPTSFPNIKELDVGVNLTKSSETRIIYHFLESCNNLEKIVLSLNQDDKELLASQYWDLRKPTYCMANHLKTVTVTNLEGLVGEIRFVTFLLRHTRKLENITLSFYENLRSTVRAKTAMDVLTNVKKVSTDAEMCIKFEDVDADD</sequence>
<dbReference type="Pfam" id="PF23622">
    <property type="entry name" value="LRR_At1g61320_AtMIF1"/>
    <property type="match status" value="1"/>
</dbReference>
<dbReference type="STRING" id="13333.W1PD83"/>
<keyword evidence="3" id="KW-1185">Reference proteome</keyword>
<dbReference type="EMBL" id="KI394011">
    <property type="protein sequence ID" value="ERN05586.1"/>
    <property type="molecule type" value="Genomic_DNA"/>
</dbReference>
<reference evidence="3" key="1">
    <citation type="journal article" date="2013" name="Science">
        <title>The Amborella genome and the evolution of flowering plants.</title>
        <authorList>
            <consortium name="Amborella Genome Project"/>
        </authorList>
    </citation>
    <scope>NUCLEOTIDE SEQUENCE [LARGE SCALE GENOMIC DNA]</scope>
</reference>
<protein>
    <recommendedName>
        <fullName evidence="1">F-box domain-containing protein</fullName>
    </recommendedName>
</protein>
<organism evidence="2 3">
    <name type="scientific">Amborella trichopoda</name>
    <dbReference type="NCBI Taxonomy" id="13333"/>
    <lineage>
        <taxon>Eukaryota</taxon>
        <taxon>Viridiplantae</taxon>
        <taxon>Streptophyta</taxon>
        <taxon>Embryophyta</taxon>
        <taxon>Tracheophyta</taxon>
        <taxon>Spermatophyta</taxon>
        <taxon>Magnoliopsida</taxon>
        <taxon>Amborellales</taxon>
        <taxon>Amborellaceae</taxon>
        <taxon>Amborella</taxon>
    </lineage>
</organism>
<dbReference type="InterPro" id="IPR055357">
    <property type="entry name" value="LRR_At1g61320_AtMIF1"/>
</dbReference>
<dbReference type="Proteomes" id="UP000017836">
    <property type="component" value="Unassembled WGS sequence"/>
</dbReference>
<dbReference type="InterPro" id="IPR053772">
    <property type="entry name" value="At1g61320/At1g61330-like"/>
</dbReference>
<evidence type="ECO:0000259" key="1">
    <source>
        <dbReference type="PROSITE" id="PS50181"/>
    </source>
</evidence>
<evidence type="ECO:0000313" key="3">
    <source>
        <dbReference type="Proteomes" id="UP000017836"/>
    </source>
</evidence>
<dbReference type="SMART" id="SM00256">
    <property type="entry name" value="FBOX"/>
    <property type="match status" value="1"/>
</dbReference>
<proteinExistence type="predicted"/>
<feature type="domain" description="F-box" evidence="1">
    <location>
        <begin position="48"/>
        <end position="96"/>
    </location>
</feature>
<dbReference type="Gene3D" id="3.80.10.10">
    <property type="entry name" value="Ribonuclease Inhibitor"/>
    <property type="match status" value="1"/>
</dbReference>
<dbReference type="eggNOG" id="ENOG502RQPH">
    <property type="taxonomic scope" value="Eukaryota"/>
</dbReference>
<dbReference type="CDD" id="cd22160">
    <property type="entry name" value="F-box_AtFBL13-like"/>
    <property type="match status" value="1"/>
</dbReference>
<dbReference type="PROSITE" id="PS50181">
    <property type="entry name" value="FBOX"/>
    <property type="match status" value="1"/>
</dbReference>
<dbReference type="PANTHER" id="PTHR34145">
    <property type="entry name" value="OS02G0105600 PROTEIN"/>
    <property type="match status" value="1"/>
</dbReference>
<accession>W1PD83</accession>
<dbReference type="PANTHER" id="PTHR34145:SF28">
    <property type="entry name" value="F-BOX DOMAIN-CONTAINING PROTEIN"/>
    <property type="match status" value="1"/>
</dbReference>
<dbReference type="InterPro" id="IPR036047">
    <property type="entry name" value="F-box-like_dom_sf"/>
</dbReference>
<dbReference type="InterPro" id="IPR032675">
    <property type="entry name" value="LRR_dom_sf"/>
</dbReference>
<dbReference type="SUPFAM" id="SSF52047">
    <property type="entry name" value="RNI-like"/>
    <property type="match status" value="1"/>
</dbReference>
<dbReference type="Gramene" id="ERN05586">
    <property type="protein sequence ID" value="ERN05586"/>
    <property type="gene ID" value="AMTR_s00007p00268790"/>
</dbReference>
<dbReference type="InterPro" id="IPR053781">
    <property type="entry name" value="F-box_AtFBL13-like"/>
</dbReference>
<dbReference type="SUPFAM" id="SSF81383">
    <property type="entry name" value="F-box domain"/>
    <property type="match status" value="1"/>
</dbReference>
<dbReference type="HOGENOM" id="CLU_010721_0_2_1"/>
<name>W1PD83_AMBTC</name>
<dbReference type="InterPro" id="IPR001810">
    <property type="entry name" value="F-box_dom"/>
</dbReference>
<dbReference type="OrthoDB" id="673865at2759"/>
<dbReference type="AlphaFoldDB" id="W1PD83"/>